<dbReference type="GO" id="GO:0019353">
    <property type="term" value="P:protoporphyrinogen IX biosynthetic process from glutamate"/>
    <property type="evidence" value="ECO:0007669"/>
    <property type="project" value="TreeGrafter"/>
</dbReference>
<dbReference type="PIRSF" id="PIRSF000445">
    <property type="entry name" value="4pyrrol_synth_GluRdtase"/>
    <property type="match status" value="1"/>
</dbReference>
<dbReference type="EC" id="1.2.1.70" evidence="3"/>
<dbReference type="InterPro" id="IPR015896">
    <property type="entry name" value="4pyrrol_synth_GluRdtase_dimer"/>
</dbReference>
<feature type="domain" description="Tetrapyrrole biosynthesis glutamyl-tRNA reductase dimerisation" evidence="8">
    <location>
        <begin position="319"/>
        <end position="413"/>
    </location>
</feature>
<dbReference type="Gene3D" id="3.30.460.30">
    <property type="entry name" value="Glutamyl-tRNA reductase, N-terminal domain"/>
    <property type="match status" value="1"/>
</dbReference>
<evidence type="ECO:0000313" key="11">
    <source>
        <dbReference type="EMBL" id="SVA13304.1"/>
    </source>
</evidence>
<evidence type="ECO:0000256" key="1">
    <source>
        <dbReference type="ARBA" id="ARBA00005059"/>
    </source>
</evidence>
<dbReference type="Pfam" id="PF01488">
    <property type="entry name" value="Shikimate_DH"/>
    <property type="match status" value="1"/>
</dbReference>
<evidence type="ECO:0000259" key="9">
    <source>
        <dbReference type="Pfam" id="PF01488"/>
    </source>
</evidence>
<dbReference type="CDD" id="cd05213">
    <property type="entry name" value="NAD_bind_Glutamyl_tRNA_reduct"/>
    <property type="match status" value="1"/>
</dbReference>
<comment type="catalytic activity">
    <reaction evidence="7">
        <text>(S)-4-amino-5-oxopentanoate + tRNA(Glu) + NADP(+) = L-glutamyl-tRNA(Glu) + NADPH + H(+)</text>
        <dbReference type="Rhea" id="RHEA:12344"/>
        <dbReference type="Rhea" id="RHEA-COMP:9663"/>
        <dbReference type="Rhea" id="RHEA-COMP:9680"/>
        <dbReference type="ChEBI" id="CHEBI:15378"/>
        <dbReference type="ChEBI" id="CHEBI:57501"/>
        <dbReference type="ChEBI" id="CHEBI:57783"/>
        <dbReference type="ChEBI" id="CHEBI:58349"/>
        <dbReference type="ChEBI" id="CHEBI:78442"/>
        <dbReference type="ChEBI" id="CHEBI:78520"/>
        <dbReference type="EC" id="1.2.1.70"/>
    </reaction>
</comment>
<dbReference type="SUPFAM" id="SSF69742">
    <property type="entry name" value="Glutamyl tRNA-reductase catalytic, N-terminal domain"/>
    <property type="match status" value="1"/>
</dbReference>
<organism evidence="11">
    <name type="scientific">marine metagenome</name>
    <dbReference type="NCBI Taxonomy" id="408172"/>
    <lineage>
        <taxon>unclassified sequences</taxon>
        <taxon>metagenomes</taxon>
        <taxon>ecological metagenomes</taxon>
    </lineage>
</organism>
<evidence type="ECO:0000256" key="4">
    <source>
        <dbReference type="ARBA" id="ARBA00022857"/>
    </source>
</evidence>
<dbReference type="Pfam" id="PF00745">
    <property type="entry name" value="GlutR_dimer"/>
    <property type="match status" value="1"/>
</dbReference>
<dbReference type="EMBL" id="UINC01004300">
    <property type="protein sequence ID" value="SVA13304.1"/>
    <property type="molecule type" value="Genomic_DNA"/>
</dbReference>
<proteinExistence type="inferred from homology"/>
<dbReference type="InterPro" id="IPR036453">
    <property type="entry name" value="GluRdtase_dimer_dom_sf"/>
</dbReference>
<keyword evidence="4" id="KW-0521">NADP</keyword>
<dbReference type="UniPathway" id="UPA00251">
    <property type="reaction ID" value="UER00316"/>
</dbReference>
<sequence length="422" mass="46120">MNFIFAGINIEHAPVEVLEGVTVPSHDLEKYLQRLATHAGGGVILSTCNRMEIYSVTEDVAIGINQLKEYIETTSKSSRATNIDQYIYTLNGDAVAEHLFSVAAGLDSIALGESEITGQVTKALQAAGEAGTIDPSLSRMFHAALRTSRRIRKETALGRNRISISSLGVKELQNIVGDLSGLHVLLVGAGETGRLTANALRRYGADEIVVSSRSFERGSVLAEELGSFQVTFEKVPETLVGCDMLITCTASADPIITVETIRSVMDERPGRPLNILDVGMPRDVDPTVAEVPGVTLISLSELQLKSRENWALRESASAQARELINDGISRFKERLTGIDSEPVVRSLGARTERMRREEVEQTLARMGGLTDQQAQLLEKMSRSLVRRILADPINFLRSEETQAAESVQKVFALLEQDEDKTD</sequence>
<comment type="pathway">
    <text evidence="1">Porphyrin-containing compound metabolism; protoporphyrin-IX biosynthesis; 5-aminolevulinate from L-glutamyl-tRNA(Glu): step 1/2.</text>
</comment>
<dbReference type="InterPro" id="IPR006151">
    <property type="entry name" value="Shikm_DH/Glu-tRNA_Rdtase"/>
</dbReference>
<evidence type="ECO:0000259" key="8">
    <source>
        <dbReference type="Pfam" id="PF00745"/>
    </source>
</evidence>
<accession>A0A381TC51</accession>
<feature type="domain" description="Glutamyl-tRNA reductase N-terminal" evidence="10">
    <location>
        <begin position="7"/>
        <end position="155"/>
    </location>
</feature>
<dbReference type="GO" id="GO:0050661">
    <property type="term" value="F:NADP binding"/>
    <property type="evidence" value="ECO:0007669"/>
    <property type="project" value="InterPro"/>
</dbReference>
<feature type="domain" description="Quinate/shikimate 5-dehydrogenase/glutamyl-tRNA reductase" evidence="9">
    <location>
        <begin position="173"/>
        <end position="303"/>
    </location>
</feature>
<dbReference type="InterPro" id="IPR036343">
    <property type="entry name" value="GluRdtase_N_sf"/>
</dbReference>
<dbReference type="Pfam" id="PF05201">
    <property type="entry name" value="GlutR_N"/>
    <property type="match status" value="1"/>
</dbReference>
<dbReference type="FunFam" id="3.30.460.30:FF:000001">
    <property type="entry name" value="Glutamyl-tRNA reductase"/>
    <property type="match status" value="1"/>
</dbReference>
<evidence type="ECO:0000256" key="3">
    <source>
        <dbReference type="ARBA" id="ARBA00012970"/>
    </source>
</evidence>
<keyword evidence="5" id="KW-0560">Oxidoreductase</keyword>
<name>A0A381TC51_9ZZZZ</name>
<protein>
    <recommendedName>
        <fullName evidence="3">glutamyl-tRNA reductase</fullName>
        <ecNumber evidence="3">1.2.1.70</ecNumber>
    </recommendedName>
</protein>
<evidence type="ECO:0000256" key="2">
    <source>
        <dbReference type="ARBA" id="ARBA00005916"/>
    </source>
</evidence>
<dbReference type="PANTHER" id="PTHR43013:SF1">
    <property type="entry name" value="GLUTAMYL-TRNA REDUCTASE"/>
    <property type="match status" value="1"/>
</dbReference>
<evidence type="ECO:0000259" key="10">
    <source>
        <dbReference type="Pfam" id="PF05201"/>
    </source>
</evidence>
<gene>
    <name evidence="11" type="ORF">METZ01_LOCUS66158</name>
</gene>
<dbReference type="FunFam" id="3.40.50.720:FF:000031">
    <property type="entry name" value="Glutamyl-tRNA reductase"/>
    <property type="match status" value="1"/>
</dbReference>
<dbReference type="SUPFAM" id="SSF51735">
    <property type="entry name" value="NAD(P)-binding Rossmann-fold domains"/>
    <property type="match status" value="1"/>
</dbReference>
<dbReference type="InterPro" id="IPR015895">
    <property type="entry name" value="4pyrrol_synth_GluRdtase_N"/>
</dbReference>
<dbReference type="Gene3D" id="3.40.50.720">
    <property type="entry name" value="NAD(P)-binding Rossmann-like Domain"/>
    <property type="match status" value="1"/>
</dbReference>
<dbReference type="InterPro" id="IPR000343">
    <property type="entry name" value="4pyrrol_synth_GluRdtase"/>
</dbReference>
<dbReference type="SUPFAM" id="SSF69075">
    <property type="entry name" value="Glutamyl tRNA-reductase dimerization domain"/>
    <property type="match status" value="1"/>
</dbReference>
<dbReference type="NCBIfam" id="TIGR01035">
    <property type="entry name" value="hemA"/>
    <property type="match status" value="1"/>
</dbReference>
<evidence type="ECO:0000256" key="6">
    <source>
        <dbReference type="ARBA" id="ARBA00023244"/>
    </source>
</evidence>
<dbReference type="GO" id="GO:0008883">
    <property type="term" value="F:glutamyl-tRNA reductase activity"/>
    <property type="evidence" value="ECO:0007669"/>
    <property type="project" value="UniProtKB-EC"/>
</dbReference>
<evidence type="ECO:0000256" key="7">
    <source>
        <dbReference type="ARBA" id="ARBA00047464"/>
    </source>
</evidence>
<dbReference type="AlphaFoldDB" id="A0A381TC51"/>
<dbReference type="HAMAP" id="MF_00087">
    <property type="entry name" value="Glu_tRNA_reductase"/>
    <property type="match status" value="1"/>
</dbReference>
<comment type="similarity">
    <text evidence="2">Belongs to the glutamyl-tRNA reductase family.</text>
</comment>
<dbReference type="PANTHER" id="PTHR43013">
    <property type="entry name" value="GLUTAMYL-TRNA REDUCTASE"/>
    <property type="match status" value="1"/>
</dbReference>
<dbReference type="InterPro" id="IPR036291">
    <property type="entry name" value="NAD(P)-bd_dom_sf"/>
</dbReference>
<reference evidence="11" key="1">
    <citation type="submission" date="2018-05" db="EMBL/GenBank/DDBJ databases">
        <authorList>
            <person name="Lanie J.A."/>
            <person name="Ng W.-L."/>
            <person name="Kazmierczak K.M."/>
            <person name="Andrzejewski T.M."/>
            <person name="Davidsen T.M."/>
            <person name="Wayne K.J."/>
            <person name="Tettelin H."/>
            <person name="Glass J.I."/>
            <person name="Rusch D."/>
            <person name="Podicherti R."/>
            <person name="Tsui H.-C.T."/>
            <person name="Winkler M.E."/>
        </authorList>
    </citation>
    <scope>NUCLEOTIDE SEQUENCE</scope>
</reference>
<keyword evidence="6" id="KW-0627">Porphyrin biosynthesis</keyword>
<evidence type="ECO:0000256" key="5">
    <source>
        <dbReference type="ARBA" id="ARBA00023002"/>
    </source>
</evidence>